<feature type="transmembrane region" description="Helical" evidence="6">
    <location>
        <begin position="50"/>
        <end position="74"/>
    </location>
</feature>
<evidence type="ECO:0000256" key="2">
    <source>
        <dbReference type="ARBA" id="ARBA00022692"/>
    </source>
</evidence>
<dbReference type="EMBL" id="BDIP01000890">
    <property type="protein sequence ID" value="GIQ83004.1"/>
    <property type="molecule type" value="Genomic_DNA"/>
</dbReference>
<reference evidence="8 9" key="1">
    <citation type="journal article" date="2018" name="PLoS ONE">
        <title>The draft genome of Kipferlia bialata reveals reductive genome evolution in fornicate parasites.</title>
        <authorList>
            <person name="Tanifuji G."/>
            <person name="Takabayashi S."/>
            <person name="Kume K."/>
            <person name="Takagi M."/>
            <person name="Nakayama T."/>
            <person name="Kamikawa R."/>
            <person name="Inagaki Y."/>
            <person name="Hashimoto T."/>
        </authorList>
    </citation>
    <scope>NUCLEOTIDE SEQUENCE [LARGE SCALE GENOMIC DNA]</scope>
    <source>
        <strain evidence="8">NY0173</strain>
    </source>
</reference>
<evidence type="ECO:0000313" key="8">
    <source>
        <dbReference type="EMBL" id="GIQ83004.1"/>
    </source>
</evidence>
<organism evidence="8 9">
    <name type="scientific">Kipferlia bialata</name>
    <dbReference type="NCBI Taxonomy" id="797122"/>
    <lineage>
        <taxon>Eukaryota</taxon>
        <taxon>Metamonada</taxon>
        <taxon>Carpediemonas-like organisms</taxon>
        <taxon>Kipferlia</taxon>
    </lineage>
</organism>
<comment type="caution">
    <text evidence="8">The sequence shown here is derived from an EMBL/GenBank/DDBJ whole genome shotgun (WGS) entry which is preliminary data.</text>
</comment>
<proteinExistence type="predicted"/>
<evidence type="ECO:0000256" key="3">
    <source>
        <dbReference type="ARBA" id="ARBA00022989"/>
    </source>
</evidence>
<dbReference type="Proteomes" id="UP000265618">
    <property type="component" value="Unassembled WGS sequence"/>
</dbReference>
<name>A0A9K3CTG3_9EUKA</name>
<evidence type="ECO:0000256" key="4">
    <source>
        <dbReference type="ARBA" id="ARBA00023136"/>
    </source>
</evidence>
<sequence length="478" mass="51814">MDTSYTSINHPHRPRRRVREEKSLCVAYCLWLVLGYVAAHRWYLGYPRTGALLACLVCMPTVLNLVLPVFWWYWALMETVGESDALSPSVETPSDPVCDTKAGDPVCDTRLVMWGGIECSASRAKGTIRRVLRTAILRDIERRVEKGGTVDEEQTKQRLIGNSFWVKRKILEIQDVQLAADDTDGHIHACVVTCKTSKNVERLVNMLSTVADAHPAIHLQPYASVVSDTHREEAEQVLCHVTRDALAKCSASDADAASLNAEGINAGIINPKGNNAEGATGGDKSSPASPPLNPEGSVTGVDDTSLAVEQDYPLMPGLGTKNEPDLVVMWGNLSKKDPLYTHLLHIAEGEGEADASQGVTGTTVVFRTKRKPDCRQKGVIQVGLSDDPAKVAARVKGIHLNAIMLHKIGSLRNVVESEVPFPALLDAVLKGAKGGVGTAPICIYKPTSCISNAASVRQKAKRVRRVSQMCCDNPMLKA</sequence>
<dbReference type="Pfam" id="PF05154">
    <property type="entry name" value="TM2"/>
    <property type="match status" value="1"/>
</dbReference>
<evidence type="ECO:0000259" key="7">
    <source>
        <dbReference type="Pfam" id="PF05154"/>
    </source>
</evidence>
<feature type="region of interest" description="Disordered" evidence="5">
    <location>
        <begin position="267"/>
        <end position="301"/>
    </location>
</feature>
<accession>A0A9K3CTG3</accession>
<protein>
    <recommendedName>
        <fullName evidence="7">TM2 domain-containing protein</fullName>
    </recommendedName>
</protein>
<keyword evidence="3 6" id="KW-1133">Transmembrane helix</keyword>
<evidence type="ECO:0000313" key="9">
    <source>
        <dbReference type="Proteomes" id="UP000265618"/>
    </source>
</evidence>
<feature type="transmembrane region" description="Helical" evidence="6">
    <location>
        <begin position="23"/>
        <end position="44"/>
    </location>
</feature>
<dbReference type="GO" id="GO:0016020">
    <property type="term" value="C:membrane"/>
    <property type="evidence" value="ECO:0007669"/>
    <property type="project" value="UniProtKB-SubCell"/>
</dbReference>
<evidence type="ECO:0000256" key="5">
    <source>
        <dbReference type="SAM" id="MobiDB-lite"/>
    </source>
</evidence>
<keyword evidence="9" id="KW-1185">Reference proteome</keyword>
<dbReference type="InterPro" id="IPR007829">
    <property type="entry name" value="TM2"/>
</dbReference>
<evidence type="ECO:0000256" key="6">
    <source>
        <dbReference type="SAM" id="Phobius"/>
    </source>
</evidence>
<comment type="subcellular location">
    <subcellularLocation>
        <location evidence="1">Membrane</location>
        <topology evidence="1">Multi-pass membrane protein</topology>
    </subcellularLocation>
</comment>
<keyword evidence="2 6" id="KW-0812">Transmembrane</keyword>
<gene>
    <name evidence="8" type="ORF">KIPB_004243</name>
</gene>
<dbReference type="AlphaFoldDB" id="A0A9K3CTG3"/>
<evidence type="ECO:0000256" key="1">
    <source>
        <dbReference type="ARBA" id="ARBA00004141"/>
    </source>
</evidence>
<keyword evidence="4 6" id="KW-0472">Membrane</keyword>
<feature type="domain" description="TM2" evidence="7">
    <location>
        <begin position="21"/>
        <end position="66"/>
    </location>
</feature>